<feature type="domain" description="Amino acid transporter transmembrane" evidence="7">
    <location>
        <begin position="243"/>
        <end position="560"/>
    </location>
</feature>
<feature type="transmembrane region" description="Helical" evidence="6">
    <location>
        <begin position="132"/>
        <end position="155"/>
    </location>
</feature>
<dbReference type="GO" id="GO:0015179">
    <property type="term" value="F:L-amino acid transmembrane transporter activity"/>
    <property type="evidence" value="ECO:0007669"/>
    <property type="project" value="TreeGrafter"/>
</dbReference>
<feature type="region of interest" description="Disordered" evidence="5">
    <location>
        <begin position="63"/>
        <end position="116"/>
    </location>
</feature>
<gene>
    <name evidence="8" type="ORF">C7M84_007690</name>
</gene>
<dbReference type="InterPro" id="IPR013057">
    <property type="entry name" value="AA_transpt_TM"/>
</dbReference>
<evidence type="ECO:0000259" key="7">
    <source>
        <dbReference type="Pfam" id="PF01490"/>
    </source>
</evidence>
<feature type="transmembrane region" description="Helical" evidence="6">
    <location>
        <begin position="488"/>
        <end position="507"/>
    </location>
</feature>
<feature type="transmembrane region" description="Helical" evidence="6">
    <location>
        <begin position="513"/>
        <end position="533"/>
    </location>
</feature>
<dbReference type="OrthoDB" id="438545at2759"/>
<keyword evidence="9" id="KW-1185">Reference proteome</keyword>
<dbReference type="STRING" id="6689.A0A423TBL4"/>
<keyword evidence="4 6" id="KW-0472">Membrane</keyword>
<dbReference type="PANTHER" id="PTHR22950:SF652">
    <property type="entry name" value="TRANSMEMBRANE AMINO ACID TRANSPORTER FAMILY PROTEIN"/>
    <property type="match status" value="1"/>
</dbReference>
<comment type="caution">
    <text evidence="8">The sequence shown here is derived from an EMBL/GenBank/DDBJ whole genome shotgun (WGS) entry which is preliminary data.</text>
</comment>
<sequence length="592" mass="65031">MIPFARVINTVRRESKPICFRIALIPSAITGRGGSSKREFGVYSEATGFSLLFSEGWDDDEEGPLLPTAARRPTANPGNVRASQSPRMRTRRLRGSARDSVTASPPPPRSLSLRRATRGRRFLRDPNFSSNLVLVASLCLALISSTPLASCTFFAMSSREKESLRASFEAKGVRKYTEECCVPLIEAELDAHSKAEDGISWYKAMFLTMNAALGAGLLNFPRAFHDAGGLLSGNVLHILILCMCGRRWNVVASVCIFAYCMVTCITLLIIIGDQFDRAFASFAGGNFCSSWFMNRKFTLTASALLLVFPCCMRRMDALRFLSYAGVVTIFYVTAVITSEYYTGGYAKGPVVIYDADWVQMFNVLPAICFGYQCHISSVPIYSCVKKSQAKATWKACTVAIVVCLSVYTVSANYGYLTFGSLVNTDVLLSYEARRPQVLVAVVLLAVKSWTTYPILLFCMREAVNDLYLRVRSMPESAAEKTEPTRRKLIAVALWALTVLVAVFLPNIGIVMKILGSLAALFIFVFPGMCLLQVADEFRSSRKVTSDKWKKRGIVLAGSLYLVVGAFAFGLALSMGVESLVSPEVPLSACGVW</sequence>
<accession>A0A423TBL4</accession>
<evidence type="ECO:0000313" key="8">
    <source>
        <dbReference type="EMBL" id="ROT73845.1"/>
    </source>
</evidence>
<proteinExistence type="predicted"/>
<protein>
    <recommendedName>
        <fullName evidence="7">Amino acid transporter transmembrane domain-containing protein</fullName>
    </recommendedName>
</protein>
<evidence type="ECO:0000256" key="5">
    <source>
        <dbReference type="SAM" id="MobiDB-lite"/>
    </source>
</evidence>
<comment type="subcellular location">
    <subcellularLocation>
        <location evidence="1">Membrane</location>
        <topology evidence="1">Multi-pass membrane protein</topology>
    </subcellularLocation>
</comment>
<keyword evidence="2 6" id="KW-0812">Transmembrane</keyword>
<feature type="transmembrane region" description="Helical" evidence="6">
    <location>
        <begin position="201"/>
        <end position="221"/>
    </location>
</feature>
<evidence type="ECO:0000256" key="4">
    <source>
        <dbReference type="ARBA" id="ARBA00023136"/>
    </source>
</evidence>
<feature type="transmembrane region" description="Helical" evidence="6">
    <location>
        <begin position="320"/>
        <end position="341"/>
    </location>
</feature>
<evidence type="ECO:0000256" key="2">
    <source>
        <dbReference type="ARBA" id="ARBA00022692"/>
    </source>
</evidence>
<reference evidence="8 9" key="2">
    <citation type="submission" date="2019-01" db="EMBL/GenBank/DDBJ databases">
        <title>The decoding of complex shrimp genome reveals the adaptation for benthos swimmer, frequently molting mechanism and breeding impact on genome.</title>
        <authorList>
            <person name="Sun Y."/>
            <person name="Gao Y."/>
            <person name="Yu Y."/>
        </authorList>
    </citation>
    <scope>NUCLEOTIDE SEQUENCE [LARGE SCALE GENOMIC DNA]</scope>
    <source>
        <tissue evidence="8">Muscle</tissue>
    </source>
</reference>
<feature type="transmembrane region" description="Helical" evidence="6">
    <location>
        <begin position="436"/>
        <end position="459"/>
    </location>
</feature>
<evidence type="ECO:0000313" key="9">
    <source>
        <dbReference type="Proteomes" id="UP000283509"/>
    </source>
</evidence>
<dbReference type="Pfam" id="PF01490">
    <property type="entry name" value="Aa_trans"/>
    <property type="match status" value="1"/>
</dbReference>
<dbReference type="Proteomes" id="UP000283509">
    <property type="component" value="Unassembled WGS sequence"/>
</dbReference>
<dbReference type="GO" id="GO:0016020">
    <property type="term" value="C:membrane"/>
    <property type="evidence" value="ECO:0007669"/>
    <property type="project" value="UniProtKB-SubCell"/>
</dbReference>
<dbReference type="PANTHER" id="PTHR22950">
    <property type="entry name" value="AMINO ACID TRANSPORTER"/>
    <property type="match status" value="1"/>
</dbReference>
<reference evidence="8 9" key="1">
    <citation type="submission" date="2018-04" db="EMBL/GenBank/DDBJ databases">
        <authorList>
            <person name="Zhang X."/>
            <person name="Yuan J."/>
            <person name="Li F."/>
            <person name="Xiang J."/>
        </authorList>
    </citation>
    <scope>NUCLEOTIDE SEQUENCE [LARGE SCALE GENOMIC DNA]</scope>
    <source>
        <tissue evidence="8">Muscle</tissue>
    </source>
</reference>
<feature type="transmembrane region" description="Helical" evidence="6">
    <location>
        <begin position="361"/>
        <end position="384"/>
    </location>
</feature>
<organism evidence="8 9">
    <name type="scientific">Penaeus vannamei</name>
    <name type="common">Whiteleg shrimp</name>
    <name type="synonym">Litopenaeus vannamei</name>
    <dbReference type="NCBI Taxonomy" id="6689"/>
    <lineage>
        <taxon>Eukaryota</taxon>
        <taxon>Metazoa</taxon>
        <taxon>Ecdysozoa</taxon>
        <taxon>Arthropoda</taxon>
        <taxon>Crustacea</taxon>
        <taxon>Multicrustacea</taxon>
        <taxon>Malacostraca</taxon>
        <taxon>Eumalacostraca</taxon>
        <taxon>Eucarida</taxon>
        <taxon>Decapoda</taxon>
        <taxon>Dendrobranchiata</taxon>
        <taxon>Penaeoidea</taxon>
        <taxon>Penaeidae</taxon>
        <taxon>Penaeus</taxon>
    </lineage>
</organism>
<keyword evidence="3 6" id="KW-1133">Transmembrane helix</keyword>
<feature type="transmembrane region" description="Helical" evidence="6">
    <location>
        <begin position="396"/>
        <end position="416"/>
    </location>
</feature>
<feature type="transmembrane region" description="Helical" evidence="6">
    <location>
        <begin position="251"/>
        <end position="271"/>
    </location>
</feature>
<evidence type="ECO:0000256" key="3">
    <source>
        <dbReference type="ARBA" id="ARBA00022989"/>
    </source>
</evidence>
<feature type="transmembrane region" description="Helical" evidence="6">
    <location>
        <begin position="553"/>
        <end position="576"/>
    </location>
</feature>
<dbReference type="EMBL" id="QCYY01001981">
    <property type="protein sequence ID" value="ROT73845.1"/>
    <property type="molecule type" value="Genomic_DNA"/>
</dbReference>
<evidence type="ECO:0000256" key="6">
    <source>
        <dbReference type="SAM" id="Phobius"/>
    </source>
</evidence>
<evidence type="ECO:0000256" key="1">
    <source>
        <dbReference type="ARBA" id="ARBA00004141"/>
    </source>
</evidence>
<feature type="transmembrane region" description="Helical" evidence="6">
    <location>
        <begin position="291"/>
        <end position="308"/>
    </location>
</feature>
<name>A0A423TBL4_PENVA</name>
<dbReference type="AlphaFoldDB" id="A0A423TBL4"/>